<comment type="caution">
    <text evidence="2">The sequence shown here is derived from an EMBL/GenBank/DDBJ whole genome shotgun (WGS) entry which is preliminary data.</text>
</comment>
<dbReference type="Proteomes" id="UP000807342">
    <property type="component" value="Unassembled WGS sequence"/>
</dbReference>
<dbReference type="Pfam" id="PF00646">
    <property type="entry name" value="F-box"/>
    <property type="match status" value="1"/>
</dbReference>
<gene>
    <name evidence="2" type="ORF">P691DRAFT_691420</name>
</gene>
<name>A0A9P5XQJ1_9AGAR</name>
<dbReference type="AlphaFoldDB" id="A0A9P5XQJ1"/>
<dbReference type="EMBL" id="MU151051">
    <property type="protein sequence ID" value="KAF9455070.1"/>
    <property type="molecule type" value="Genomic_DNA"/>
</dbReference>
<dbReference type="OrthoDB" id="3174109at2759"/>
<sequence length="523" mass="60306">MSTTCGPRNAFLTLPAEMIDRILCGLDLRSLLKCKEVCKKLKTHIETGKEIQYIMELEIAGCVHNDHNTWSSAQRLDCLRKHQAAWEQLKWSKGREVRMLGGTLWELYGGILAQTDMEGTFHFLKLPSEIRHIEEDSWTIKPNIDNIRDFGIDPSQNLLVWVTAPSPTSPSISLHLRTLRTTENHPLARQPVIHYEPHRPMGRWHFAIRIMQDYIGLQAYRRSSPDEEDITDLTDFLVWNWKENKRELAVQTDHTQSFSFVSDRHVVLANHFVGQTLEITEPYLVLIDFKAEEETKKLVTEARHSMKLCYPDLASEVVVLQFGISCEPAPGWTPGEDDKTPFFISKDNRIFMVTMRIQQRGNDYAFEHFIPLSAFKKCIDHLDTSSGQQLKWSEWAPTDTRLIRSSLPASDVWVCFAYGSRSVGGEFRRRGNVIFGVVVYDFNQLLFRRNVTTSKDSSNTRIEKPGPIIQTDEIWTEPVKTSLPYSRYFGELPVRPGGYSIMCTADNLVLVDIKAQQFRIYKF</sequence>
<reference evidence="2" key="1">
    <citation type="submission" date="2020-11" db="EMBL/GenBank/DDBJ databases">
        <authorList>
            <consortium name="DOE Joint Genome Institute"/>
            <person name="Ahrendt S."/>
            <person name="Riley R."/>
            <person name="Andreopoulos W."/>
            <person name="Labutti K."/>
            <person name="Pangilinan J."/>
            <person name="Ruiz-Duenas F.J."/>
            <person name="Barrasa J.M."/>
            <person name="Sanchez-Garcia M."/>
            <person name="Camarero S."/>
            <person name="Miyauchi S."/>
            <person name="Serrano A."/>
            <person name="Linde D."/>
            <person name="Babiker R."/>
            <person name="Drula E."/>
            <person name="Ayuso-Fernandez I."/>
            <person name="Pacheco R."/>
            <person name="Padilla G."/>
            <person name="Ferreira P."/>
            <person name="Barriuso J."/>
            <person name="Kellner H."/>
            <person name="Castanera R."/>
            <person name="Alfaro M."/>
            <person name="Ramirez L."/>
            <person name="Pisabarro A.G."/>
            <person name="Kuo A."/>
            <person name="Tritt A."/>
            <person name="Lipzen A."/>
            <person name="He G."/>
            <person name="Yan M."/>
            <person name="Ng V."/>
            <person name="Cullen D."/>
            <person name="Martin F."/>
            <person name="Rosso M.-N."/>
            <person name="Henrissat B."/>
            <person name="Hibbett D."/>
            <person name="Martinez A.T."/>
            <person name="Grigoriev I.V."/>
        </authorList>
    </citation>
    <scope>NUCLEOTIDE SEQUENCE</scope>
    <source>
        <strain evidence="2">MF-IS2</strain>
    </source>
</reference>
<accession>A0A9P5XQJ1</accession>
<proteinExistence type="predicted"/>
<dbReference type="InterPro" id="IPR036047">
    <property type="entry name" value="F-box-like_dom_sf"/>
</dbReference>
<feature type="domain" description="F-box" evidence="1">
    <location>
        <begin position="8"/>
        <end position="54"/>
    </location>
</feature>
<evidence type="ECO:0000259" key="1">
    <source>
        <dbReference type="PROSITE" id="PS50181"/>
    </source>
</evidence>
<evidence type="ECO:0000313" key="2">
    <source>
        <dbReference type="EMBL" id="KAF9455070.1"/>
    </source>
</evidence>
<evidence type="ECO:0000313" key="3">
    <source>
        <dbReference type="Proteomes" id="UP000807342"/>
    </source>
</evidence>
<dbReference type="InterPro" id="IPR001810">
    <property type="entry name" value="F-box_dom"/>
</dbReference>
<dbReference type="SUPFAM" id="SSF81383">
    <property type="entry name" value="F-box domain"/>
    <property type="match status" value="1"/>
</dbReference>
<dbReference type="PROSITE" id="PS50181">
    <property type="entry name" value="FBOX"/>
    <property type="match status" value="1"/>
</dbReference>
<organism evidence="2 3">
    <name type="scientific">Macrolepiota fuliginosa MF-IS2</name>
    <dbReference type="NCBI Taxonomy" id="1400762"/>
    <lineage>
        <taxon>Eukaryota</taxon>
        <taxon>Fungi</taxon>
        <taxon>Dikarya</taxon>
        <taxon>Basidiomycota</taxon>
        <taxon>Agaricomycotina</taxon>
        <taxon>Agaricomycetes</taxon>
        <taxon>Agaricomycetidae</taxon>
        <taxon>Agaricales</taxon>
        <taxon>Agaricineae</taxon>
        <taxon>Agaricaceae</taxon>
        <taxon>Macrolepiota</taxon>
    </lineage>
</organism>
<protein>
    <recommendedName>
        <fullName evidence="1">F-box domain-containing protein</fullName>
    </recommendedName>
</protein>
<keyword evidence="3" id="KW-1185">Reference proteome</keyword>